<feature type="region of interest" description="Disordered" evidence="7">
    <location>
        <begin position="413"/>
        <end position="539"/>
    </location>
</feature>
<keyword evidence="4" id="KW-0862">Zinc</keyword>
<dbReference type="PANTHER" id="PTHR12628:SF21">
    <property type="entry name" value="PHD-TYPE DOMAIN-CONTAINING PROTEIN"/>
    <property type="match status" value="1"/>
</dbReference>
<dbReference type="InterPro" id="IPR001965">
    <property type="entry name" value="Znf_PHD"/>
</dbReference>
<evidence type="ECO:0000256" key="5">
    <source>
        <dbReference type="ARBA" id="ARBA00023242"/>
    </source>
</evidence>
<evidence type="ECO:0000256" key="1">
    <source>
        <dbReference type="ARBA" id="ARBA00004123"/>
    </source>
</evidence>
<accession>A0A8S1CYN4</accession>
<feature type="domain" description="PHD-type" evidence="8">
    <location>
        <begin position="76"/>
        <end position="129"/>
    </location>
</feature>
<dbReference type="EMBL" id="CADEPI010000119">
    <property type="protein sequence ID" value="CAB3375872.1"/>
    <property type="molecule type" value="Genomic_DNA"/>
</dbReference>
<dbReference type="InterPro" id="IPR011011">
    <property type="entry name" value="Znf_FYVE_PHD"/>
</dbReference>
<dbReference type="Gene3D" id="3.30.40.10">
    <property type="entry name" value="Zinc/RING finger domain, C3HC4 (zinc finger)"/>
    <property type="match status" value="1"/>
</dbReference>
<evidence type="ECO:0000256" key="4">
    <source>
        <dbReference type="ARBA" id="ARBA00022833"/>
    </source>
</evidence>
<dbReference type="SUPFAM" id="SSF57903">
    <property type="entry name" value="FYVE/PHD zinc finger"/>
    <property type="match status" value="2"/>
</dbReference>
<evidence type="ECO:0000256" key="7">
    <source>
        <dbReference type="SAM" id="MobiDB-lite"/>
    </source>
</evidence>
<keyword evidence="10" id="KW-1185">Reference proteome</keyword>
<dbReference type="InterPro" id="IPR019786">
    <property type="entry name" value="Zinc_finger_PHD-type_CS"/>
</dbReference>
<reference evidence="9 10" key="1">
    <citation type="submission" date="2020-04" db="EMBL/GenBank/DDBJ databases">
        <authorList>
            <person name="Alioto T."/>
            <person name="Alioto T."/>
            <person name="Gomez Garrido J."/>
        </authorList>
    </citation>
    <scope>NUCLEOTIDE SEQUENCE [LARGE SCALE GENOMIC DNA]</scope>
</reference>
<keyword evidence="3 6" id="KW-0863">Zinc-finger</keyword>
<dbReference type="GO" id="GO:0003682">
    <property type="term" value="F:chromatin binding"/>
    <property type="evidence" value="ECO:0007669"/>
    <property type="project" value="TreeGrafter"/>
</dbReference>
<feature type="region of interest" description="Disordered" evidence="7">
    <location>
        <begin position="567"/>
        <end position="663"/>
    </location>
</feature>
<dbReference type="PANTHER" id="PTHR12628">
    <property type="entry name" value="POLYCOMB-LIKE TRANSCRIPTION FACTOR"/>
    <property type="match status" value="1"/>
</dbReference>
<dbReference type="GO" id="GO:0045814">
    <property type="term" value="P:negative regulation of gene expression, epigenetic"/>
    <property type="evidence" value="ECO:0007669"/>
    <property type="project" value="TreeGrafter"/>
</dbReference>
<gene>
    <name evidence="9" type="ORF">CLODIP_2_CD13877</name>
</gene>
<evidence type="ECO:0000256" key="3">
    <source>
        <dbReference type="ARBA" id="ARBA00022771"/>
    </source>
</evidence>
<dbReference type="OrthoDB" id="10033786at2759"/>
<evidence type="ECO:0000256" key="6">
    <source>
        <dbReference type="PROSITE-ProRule" id="PRU00146"/>
    </source>
</evidence>
<comment type="caution">
    <text evidence="9">The sequence shown here is derived from an EMBL/GenBank/DDBJ whole genome shotgun (WGS) entry which is preliminary data.</text>
</comment>
<dbReference type="Gene3D" id="2.30.30.140">
    <property type="match status" value="1"/>
</dbReference>
<dbReference type="InterPro" id="IPR019787">
    <property type="entry name" value="Znf_PHD-finger"/>
</dbReference>
<evidence type="ECO:0000313" key="9">
    <source>
        <dbReference type="EMBL" id="CAB3375872.1"/>
    </source>
</evidence>
<keyword evidence="5" id="KW-0539">Nucleus</keyword>
<evidence type="ECO:0000313" key="10">
    <source>
        <dbReference type="Proteomes" id="UP000494165"/>
    </source>
</evidence>
<feature type="compositionally biased region" description="Basic and acidic residues" evidence="7">
    <location>
        <begin position="593"/>
        <end position="607"/>
    </location>
</feature>
<dbReference type="SMART" id="SM00249">
    <property type="entry name" value="PHD"/>
    <property type="match status" value="2"/>
</dbReference>
<feature type="compositionally biased region" description="Polar residues" evidence="7">
    <location>
        <begin position="634"/>
        <end position="644"/>
    </location>
</feature>
<dbReference type="GO" id="GO:0008270">
    <property type="term" value="F:zinc ion binding"/>
    <property type="evidence" value="ECO:0007669"/>
    <property type="project" value="UniProtKB-KW"/>
</dbReference>
<sequence length="663" mass="75770">MENRSAFPDSTTKEKMTFLEGEDVFVSQKDGRLYFGTIVQVEYENKRCLINFGDDTKQWSFFHTIRRLSSSVVSDGPCCVVCKTSSQKNCQSNEVVTCVKCDRGYHQKCHVPKIENPSKKLTCQRCTEEEEKRRQKELREQKKMQQHKIFMMEKKARKSITKAEKEVPKQATANFRKLSYDASNLTWDSAHRTNHEQKYCYCGETGQWFFKMLQCVRCKQWFHEKCIKSLTHPLFYGDRFYAFVCENCNEGCEFVRRMELGWTDLVHLSMYNITLVSIKKYHDIDSVITSFVLDNWENLNLPDKIHCVSVKERKDKIFRILQSEKQRFKWGKEVKKKTTLYALRQKVPPAVPPFNVPITGKIDDTVLRQVSESNRRVKFIFPKGNAAKYNSQIGGLTFPAAMAYQNKNCEESVTSKSDATDGKLSVSSEASLDDSESSEVEEESEGGSVKCRPAKGTQFDTSLHQRRSSLRATPDKKEQPGRKRAKSEGGSKEDEKEIKNKTARKLIKNAINKSQKLMKTSPTRPDARAETPSKATPSKAVLLTPTSVKGDTKATLEASKTLLKHLAQQQQQQTAKKTAAPPLPVAGKATKRQLSEKDIRIGKNGEIKRRRFRRRNTLPSTNIPASSLFDLYKTDSSLQSNSRTSYHRSVKGELNDWEGESLG</sequence>
<dbReference type="Proteomes" id="UP000494165">
    <property type="component" value="Unassembled WGS sequence"/>
</dbReference>
<evidence type="ECO:0000259" key="8">
    <source>
        <dbReference type="PROSITE" id="PS50016"/>
    </source>
</evidence>
<dbReference type="InterPro" id="IPR013083">
    <property type="entry name" value="Znf_RING/FYVE/PHD"/>
</dbReference>
<dbReference type="GO" id="GO:0003677">
    <property type="term" value="F:DNA binding"/>
    <property type="evidence" value="ECO:0007669"/>
    <property type="project" value="TreeGrafter"/>
</dbReference>
<evidence type="ECO:0000256" key="2">
    <source>
        <dbReference type="ARBA" id="ARBA00022723"/>
    </source>
</evidence>
<name>A0A8S1CYN4_9INSE</name>
<feature type="compositionally biased region" description="Polar residues" evidence="7">
    <location>
        <begin position="511"/>
        <end position="523"/>
    </location>
</feature>
<keyword evidence="2" id="KW-0479">Metal-binding</keyword>
<protein>
    <recommendedName>
        <fullName evidence="8">PHD-type domain-containing protein</fullName>
    </recommendedName>
</protein>
<comment type="subcellular location">
    <subcellularLocation>
        <location evidence="1">Nucleus</location>
    </subcellularLocation>
</comment>
<dbReference type="Gene3D" id="3.90.980.20">
    <property type="match status" value="1"/>
</dbReference>
<dbReference type="AlphaFoldDB" id="A0A8S1CYN4"/>
<feature type="compositionally biased region" description="Acidic residues" evidence="7">
    <location>
        <begin position="431"/>
        <end position="445"/>
    </location>
</feature>
<dbReference type="PROSITE" id="PS01359">
    <property type="entry name" value="ZF_PHD_1"/>
    <property type="match status" value="2"/>
</dbReference>
<proteinExistence type="predicted"/>
<feature type="compositionally biased region" description="Basic and acidic residues" evidence="7">
    <location>
        <begin position="473"/>
        <end position="500"/>
    </location>
</feature>
<dbReference type="GO" id="GO:0005634">
    <property type="term" value="C:nucleus"/>
    <property type="evidence" value="ECO:0007669"/>
    <property type="project" value="UniProtKB-SubCell"/>
</dbReference>
<feature type="compositionally biased region" description="Low complexity" evidence="7">
    <location>
        <begin position="567"/>
        <end position="580"/>
    </location>
</feature>
<organism evidence="9 10">
    <name type="scientific">Cloeon dipterum</name>
    <dbReference type="NCBI Taxonomy" id="197152"/>
    <lineage>
        <taxon>Eukaryota</taxon>
        <taxon>Metazoa</taxon>
        <taxon>Ecdysozoa</taxon>
        <taxon>Arthropoda</taxon>
        <taxon>Hexapoda</taxon>
        <taxon>Insecta</taxon>
        <taxon>Pterygota</taxon>
        <taxon>Palaeoptera</taxon>
        <taxon>Ephemeroptera</taxon>
        <taxon>Pisciforma</taxon>
        <taxon>Baetidae</taxon>
        <taxon>Cloeon</taxon>
    </lineage>
</organism>
<dbReference type="PROSITE" id="PS50016">
    <property type="entry name" value="ZF_PHD_2"/>
    <property type="match status" value="1"/>
</dbReference>